<dbReference type="InterPro" id="IPR036259">
    <property type="entry name" value="MFS_trans_sf"/>
</dbReference>
<sequence length="420" mass="44008">MGNEKKFFGYKAAIGAFLIIFANLGACTTLGTFLASLSAYSEHSLGAVGQIGTVNTICNIILSVVAIKALGKLGPKKTMLISILACALHMQFYTFATPGANAQSLIFMYIAGGLASFAITFGTHAVCSALIADWFVEKRAKITGYVLSGAGIGAAAWVFLAGQLFKITDYKNCYRIMSVLVLVLGLFAVFFLIKTPEDLGQKPLGWATDAGSAGNTADVPGVSYKDALKSSTFKFLVLGLLFTSFGGTVFLSYAPSWWQMNGMSATGAANWNAIYLLLAGGLLLVAGTISEKLGTKGFVFYVCVAYVLTFICMVVWPATGGAVYMMVLTVIFGAAAYPVNASIPSFVGTAAFGPREFGQISATLMIAVYIGQATASPIMAAILQTAGGMGLGWKICAIAVAVGMVFLLAALKVSPMKDKK</sequence>
<feature type="domain" description="Major facilitator superfamily (MFS) profile" evidence="7">
    <location>
        <begin position="232"/>
        <end position="420"/>
    </location>
</feature>
<evidence type="ECO:0000256" key="2">
    <source>
        <dbReference type="ARBA" id="ARBA00022448"/>
    </source>
</evidence>
<feature type="transmembrane region" description="Helical" evidence="6">
    <location>
        <begin position="268"/>
        <end position="286"/>
    </location>
</feature>
<organism evidence="8 9">
    <name type="scientific">Dorea ammoniilytica</name>
    <dbReference type="NCBI Taxonomy" id="2981788"/>
    <lineage>
        <taxon>Bacteria</taxon>
        <taxon>Bacillati</taxon>
        <taxon>Bacillota</taxon>
        <taxon>Clostridia</taxon>
        <taxon>Lachnospirales</taxon>
        <taxon>Lachnospiraceae</taxon>
        <taxon>Dorea</taxon>
    </lineage>
</organism>
<evidence type="ECO:0000256" key="6">
    <source>
        <dbReference type="SAM" id="Phobius"/>
    </source>
</evidence>
<evidence type="ECO:0000256" key="4">
    <source>
        <dbReference type="ARBA" id="ARBA00022989"/>
    </source>
</evidence>
<feature type="transmembrane region" description="Helical" evidence="6">
    <location>
        <begin position="12"/>
        <end position="35"/>
    </location>
</feature>
<accession>A0ABT2S6X4</accession>
<comment type="subcellular location">
    <subcellularLocation>
        <location evidence="1">Cell membrane</location>
        <topology evidence="1">Multi-pass membrane protein</topology>
    </subcellularLocation>
</comment>
<feature type="transmembrane region" description="Helical" evidence="6">
    <location>
        <begin position="144"/>
        <end position="162"/>
    </location>
</feature>
<evidence type="ECO:0000256" key="1">
    <source>
        <dbReference type="ARBA" id="ARBA00004651"/>
    </source>
</evidence>
<feature type="transmembrane region" description="Helical" evidence="6">
    <location>
        <begin position="47"/>
        <end position="67"/>
    </location>
</feature>
<gene>
    <name evidence="8" type="ORF">OCV65_08865</name>
</gene>
<feature type="transmembrane region" description="Helical" evidence="6">
    <location>
        <begin position="391"/>
        <end position="411"/>
    </location>
</feature>
<dbReference type="PROSITE" id="PS50850">
    <property type="entry name" value="MFS"/>
    <property type="match status" value="1"/>
</dbReference>
<feature type="transmembrane region" description="Helical" evidence="6">
    <location>
        <begin position="364"/>
        <end position="385"/>
    </location>
</feature>
<dbReference type="Gene3D" id="1.20.1250.20">
    <property type="entry name" value="MFS general substrate transporter like domains"/>
    <property type="match status" value="2"/>
</dbReference>
<keyword evidence="4 6" id="KW-1133">Transmembrane helix</keyword>
<evidence type="ECO:0000256" key="5">
    <source>
        <dbReference type="ARBA" id="ARBA00023136"/>
    </source>
</evidence>
<dbReference type="InterPro" id="IPR050327">
    <property type="entry name" value="Proton-linked_MCT"/>
</dbReference>
<feature type="transmembrane region" description="Helical" evidence="6">
    <location>
        <begin position="235"/>
        <end position="256"/>
    </location>
</feature>
<dbReference type="EMBL" id="JAOQJV010000011">
    <property type="protein sequence ID" value="MCU6700339.1"/>
    <property type="molecule type" value="Genomic_DNA"/>
</dbReference>
<feature type="transmembrane region" description="Helical" evidence="6">
    <location>
        <begin position="106"/>
        <end position="132"/>
    </location>
</feature>
<keyword evidence="2" id="KW-0813">Transport</keyword>
<dbReference type="Proteomes" id="UP001207605">
    <property type="component" value="Unassembled WGS sequence"/>
</dbReference>
<dbReference type="SUPFAM" id="SSF103473">
    <property type="entry name" value="MFS general substrate transporter"/>
    <property type="match status" value="1"/>
</dbReference>
<feature type="transmembrane region" description="Helical" evidence="6">
    <location>
        <begin position="174"/>
        <end position="193"/>
    </location>
</feature>
<feature type="transmembrane region" description="Helical" evidence="6">
    <location>
        <begin position="322"/>
        <end position="343"/>
    </location>
</feature>
<dbReference type="RefSeq" id="WP_262581751.1">
    <property type="nucleotide sequence ID" value="NZ_JAOQJV010000011.1"/>
</dbReference>
<dbReference type="InterPro" id="IPR011701">
    <property type="entry name" value="MFS"/>
</dbReference>
<evidence type="ECO:0000256" key="3">
    <source>
        <dbReference type="ARBA" id="ARBA00022692"/>
    </source>
</evidence>
<proteinExistence type="predicted"/>
<evidence type="ECO:0000313" key="9">
    <source>
        <dbReference type="Proteomes" id="UP001207605"/>
    </source>
</evidence>
<dbReference type="PANTHER" id="PTHR11360">
    <property type="entry name" value="MONOCARBOXYLATE TRANSPORTER"/>
    <property type="match status" value="1"/>
</dbReference>
<comment type="caution">
    <text evidence="8">The sequence shown here is derived from an EMBL/GenBank/DDBJ whole genome shotgun (WGS) entry which is preliminary data.</text>
</comment>
<feature type="transmembrane region" description="Helical" evidence="6">
    <location>
        <begin position="79"/>
        <end position="100"/>
    </location>
</feature>
<keyword evidence="9" id="KW-1185">Reference proteome</keyword>
<protein>
    <submittedName>
        <fullName evidence="8">MFS transporter</fullName>
    </submittedName>
</protein>
<evidence type="ECO:0000259" key="7">
    <source>
        <dbReference type="PROSITE" id="PS50850"/>
    </source>
</evidence>
<dbReference type="PANTHER" id="PTHR11360:SF284">
    <property type="entry name" value="EG:103B4.3 PROTEIN-RELATED"/>
    <property type="match status" value="1"/>
</dbReference>
<feature type="transmembrane region" description="Helical" evidence="6">
    <location>
        <begin position="298"/>
        <end position="316"/>
    </location>
</feature>
<dbReference type="Pfam" id="PF07690">
    <property type="entry name" value="MFS_1"/>
    <property type="match status" value="1"/>
</dbReference>
<name>A0ABT2S6X4_9FIRM</name>
<keyword evidence="5 6" id="KW-0472">Membrane</keyword>
<reference evidence="8 9" key="1">
    <citation type="journal article" date="2021" name="ISME Commun">
        <title>Automated analysis of genomic sequences facilitates high-throughput and comprehensive description of bacteria.</title>
        <authorList>
            <person name="Hitch T.C.A."/>
        </authorList>
    </citation>
    <scope>NUCLEOTIDE SEQUENCE [LARGE SCALE GENOMIC DNA]</scope>
    <source>
        <strain evidence="8 9">Sanger_02</strain>
    </source>
</reference>
<evidence type="ECO:0000313" key="8">
    <source>
        <dbReference type="EMBL" id="MCU6700339.1"/>
    </source>
</evidence>
<dbReference type="InterPro" id="IPR020846">
    <property type="entry name" value="MFS_dom"/>
</dbReference>
<keyword evidence="3 6" id="KW-0812">Transmembrane</keyword>